<evidence type="ECO:0000256" key="1">
    <source>
        <dbReference type="ARBA" id="ARBA00022630"/>
    </source>
</evidence>
<dbReference type="Gene3D" id="3.40.50.80">
    <property type="entry name" value="Nucleotide-binding domain of ferredoxin-NADP reductase (FNR) module"/>
    <property type="match status" value="1"/>
</dbReference>
<evidence type="ECO:0000256" key="3">
    <source>
        <dbReference type="ARBA" id="ARBA00022982"/>
    </source>
</evidence>
<comment type="caution">
    <text evidence="8">The sequence shown here is derived from an EMBL/GenBank/DDBJ whole genome shotgun (WGS) entry which is preliminary data.</text>
</comment>
<evidence type="ECO:0000256" key="5">
    <source>
        <dbReference type="SAM" id="Phobius"/>
    </source>
</evidence>
<evidence type="ECO:0000259" key="6">
    <source>
        <dbReference type="PROSITE" id="PS50902"/>
    </source>
</evidence>
<dbReference type="PROSITE" id="PS51384">
    <property type="entry name" value="FAD_FR"/>
    <property type="match status" value="1"/>
</dbReference>
<keyword evidence="3" id="KW-0249">Electron transport</keyword>
<dbReference type="Pfam" id="PF00258">
    <property type="entry name" value="Flavodoxin_1"/>
    <property type="match status" value="1"/>
</dbReference>
<dbReference type="InterPro" id="IPR039261">
    <property type="entry name" value="FNR_nucleotide-bd"/>
</dbReference>
<protein>
    <recommendedName>
        <fullName evidence="4">NADPH--hemoprotein reductase</fullName>
        <ecNumber evidence="4">1.6.2.4</ecNumber>
    </recommendedName>
</protein>
<dbReference type="InterPro" id="IPR017927">
    <property type="entry name" value="FAD-bd_FR_type"/>
</dbReference>
<dbReference type="GO" id="GO:0050660">
    <property type="term" value="F:flavin adenine dinucleotide binding"/>
    <property type="evidence" value="ECO:0007669"/>
    <property type="project" value="TreeGrafter"/>
</dbReference>
<dbReference type="InterPro" id="IPR017938">
    <property type="entry name" value="Riboflavin_synthase-like_b-brl"/>
</dbReference>
<feature type="domain" description="FAD-binding FR-type" evidence="7">
    <location>
        <begin position="203"/>
        <end position="315"/>
    </location>
</feature>
<dbReference type="PANTHER" id="PTHR19384">
    <property type="entry name" value="NITRIC OXIDE SYNTHASE-RELATED"/>
    <property type="match status" value="1"/>
</dbReference>
<dbReference type="InterPro" id="IPR001709">
    <property type="entry name" value="Flavoprot_Pyr_Nucl_cyt_Rdtase"/>
</dbReference>
<accession>A0A502DR09</accession>
<reference evidence="8 9" key="1">
    <citation type="journal article" date="2019" name="Environ. Microbiol.">
        <title>Species interactions and distinct microbial communities in high Arctic permafrost affected cryosols are associated with the CH4 and CO2 gas fluxes.</title>
        <authorList>
            <person name="Altshuler I."/>
            <person name="Hamel J."/>
            <person name="Turney S."/>
            <person name="Magnuson E."/>
            <person name="Levesque R."/>
            <person name="Greer C."/>
            <person name="Whyte L.G."/>
        </authorList>
    </citation>
    <scope>NUCLEOTIDE SEQUENCE [LARGE SCALE GENOMIC DNA]</scope>
    <source>
        <strain evidence="8 9">S06.C</strain>
    </source>
</reference>
<dbReference type="PANTHER" id="PTHR19384:SF17">
    <property type="entry name" value="NADPH--CYTOCHROME P450 REDUCTASE"/>
    <property type="match status" value="1"/>
</dbReference>
<feature type="domain" description="Flavodoxin-like" evidence="6">
    <location>
        <begin position="52"/>
        <end position="192"/>
    </location>
</feature>
<dbReference type="GO" id="GO:0003958">
    <property type="term" value="F:NADPH-hemoprotein reductase activity"/>
    <property type="evidence" value="ECO:0007669"/>
    <property type="project" value="UniProtKB-EC"/>
</dbReference>
<keyword evidence="2" id="KW-0288">FMN</keyword>
<dbReference type="CDD" id="cd06200">
    <property type="entry name" value="SiR_like1"/>
    <property type="match status" value="1"/>
</dbReference>
<dbReference type="InterPro" id="IPR008254">
    <property type="entry name" value="Flavodoxin/NO_synth"/>
</dbReference>
<dbReference type="GO" id="GO:0010181">
    <property type="term" value="F:FMN binding"/>
    <property type="evidence" value="ECO:0007669"/>
    <property type="project" value="InterPro"/>
</dbReference>
<keyword evidence="5" id="KW-1133">Transmembrane helix</keyword>
<organism evidence="8 9">
    <name type="scientific">Variovorax guangxiensis</name>
    <dbReference type="NCBI Taxonomy" id="1775474"/>
    <lineage>
        <taxon>Bacteria</taxon>
        <taxon>Pseudomonadati</taxon>
        <taxon>Pseudomonadota</taxon>
        <taxon>Betaproteobacteria</taxon>
        <taxon>Burkholderiales</taxon>
        <taxon>Comamonadaceae</taxon>
        <taxon>Variovorax</taxon>
    </lineage>
</organism>
<dbReference type="GO" id="GO:0005829">
    <property type="term" value="C:cytosol"/>
    <property type="evidence" value="ECO:0007669"/>
    <property type="project" value="TreeGrafter"/>
</dbReference>
<keyword evidence="5" id="KW-0472">Membrane</keyword>
<keyword evidence="3" id="KW-0813">Transport</keyword>
<name>A0A502DR09_9BURK</name>
<dbReference type="InterPro" id="IPR001094">
    <property type="entry name" value="Flavdoxin-like"/>
</dbReference>
<dbReference type="EC" id="1.6.2.4" evidence="4"/>
<dbReference type="AlphaFoldDB" id="A0A502DR09"/>
<dbReference type="Gene3D" id="2.40.30.10">
    <property type="entry name" value="Translation factors"/>
    <property type="match status" value="1"/>
</dbReference>
<dbReference type="SUPFAM" id="SSF52343">
    <property type="entry name" value="Ferredoxin reductase-like, C-terminal NADP-linked domain"/>
    <property type="match status" value="1"/>
</dbReference>
<dbReference type="SUPFAM" id="SSF63380">
    <property type="entry name" value="Riboflavin synthase domain-like"/>
    <property type="match status" value="1"/>
</dbReference>
<dbReference type="RefSeq" id="WP_140842739.1">
    <property type="nucleotide sequence ID" value="NZ_RCZI01000003.1"/>
</dbReference>
<dbReference type="PRINTS" id="PR00371">
    <property type="entry name" value="FPNCR"/>
</dbReference>
<evidence type="ECO:0000259" key="7">
    <source>
        <dbReference type="PROSITE" id="PS51384"/>
    </source>
</evidence>
<dbReference type="Proteomes" id="UP000319212">
    <property type="component" value="Unassembled WGS sequence"/>
</dbReference>
<dbReference type="PROSITE" id="PS50902">
    <property type="entry name" value="FLAVODOXIN_LIKE"/>
    <property type="match status" value="1"/>
</dbReference>
<sequence length="455" mass="48815">MNELVVRLGGAGFTVFAYAAMCLAIWRRQRRRHAADARAAAALAGDGAQSPMLVLFASQTGQAEAIAWQTGKALHAQGTPVRVMSLNALDAATLHGAERALFIASTYGEGDAPDGASVFTEQLMGTREALPLLPSLRYAVLALGDRQYAQFCGFGRALDAWLQSTGAVPMAPRIEVDNADAATLAEWHAQWGGSGDDAAVAASAFVPWRLVARERLNPGSDGGPVFHLGLKPPPGTALDWESGDLAQVALSGDPTRPRDYSIASVPVDGELQLVVRQERHPDGTLGAASGLLTSTLSLGDSVAMRVRPHRNFRLEDNTERPLILIGNGTGLAGLRGHLRARAAAGHHENWLLFGERHAAHDFLCRAELESWQTSGVLRRLDMVFSRDQPERLYVQHRLLQLGDEVQAWLARDAAIYVCGSLQGMAGGVDAALRQVAGDATVRALIASGRYRRDVY</sequence>
<gene>
    <name evidence="8" type="ORF">EAH82_13700</name>
</gene>
<dbReference type="Gene3D" id="3.40.50.360">
    <property type="match status" value="1"/>
</dbReference>
<dbReference type="EMBL" id="RCZI01000003">
    <property type="protein sequence ID" value="TPG27793.1"/>
    <property type="molecule type" value="Genomic_DNA"/>
</dbReference>
<evidence type="ECO:0000313" key="8">
    <source>
        <dbReference type="EMBL" id="TPG27793.1"/>
    </source>
</evidence>
<evidence type="ECO:0000256" key="2">
    <source>
        <dbReference type="ARBA" id="ARBA00022643"/>
    </source>
</evidence>
<dbReference type="OrthoDB" id="9816402at2"/>
<dbReference type="InterPro" id="IPR029039">
    <property type="entry name" value="Flavoprotein-like_sf"/>
</dbReference>
<dbReference type="InterPro" id="IPR001433">
    <property type="entry name" value="OxRdtase_FAD/NAD-bd"/>
</dbReference>
<dbReference type="SUPFAM" id="SSF52218">
    <property type="entry name" value="Flavoproteins"/>
    <property type="match status" value="1"/>
</dbReference>
<dbReference type="Pfam" id="PF00175">
    <property type="entry name" value="NAD_binding_1"/>
    <property type="match status" value="1"/>
</dbReference>
<keyword evidence="5" id="KW-0812">Transmembrane</keyword>
<evidence type="ECO:0000256" key="4">
    <source>
        <dbReference type="ARBA" id="ARBA00023797"/>
    </source>
</evidence>
<dbReference type="PRINTS" id="PR00369">
    <property type="entry name" value="FLAVODOXIN"/>
</dbReference>
<proteinExistence type="predicted"/>
<keyword evidence="1" id="KW-0285">Flavoprotein</keyword>
<evidence type="ECO:0000313" key="9">
    <source>
        <dbReference type="Proteomes" id="UP000319212"/>
    </source>
</evidence>
<feature type="transmembrane region" description="Helical" evidence="5">
    <location>
        <begin position="6"/>
        <end position="26"/>
    </location>
</feature>